<dbReference type="EMBL" id="GBRH01211601">
    <property type="protein sequence ID" value="JAD86294.1"/>
    <property type="molecule type" value="Transcribed_RNA"/>
</dbReference>
<reference evidence="1" key="1">
    <citation type="submission" date="2014-09" db="EMBL/GenBank/DDBJ databases">
        <authorList>
            <person name="Magalhaes I.L.F."/>
            <person name="Oliveira U."/>
            <person name="Santos F.R."/>
            <person name="Vidigal T.H.D.A."/>
            <person name="Brescovit A.D."/>
            <person name="Santos A.J."/>
        </authorList>
    </citation>
    <scope>NUCLEOTIDE SEQUENCE</scope>
    <source>
        <tissue evidence="1">Shoot tissue taken approximately 20 cm above the soil surface</tissue>
    </source>
</reference>
<dbReference type="AlphaFoldDB" id="A0A0A9DCI9"/>
<protein>
    <submittedName>
        <fullName evidence="1">Uncharacterized protein</fullName>
    </submittedName>
</protein>
<proteinExistence type="predicted"/>
<evidence type="ECO:0000313" key="1">
    <source>
        <dbReference type="EMBL" id="JAD86294.1"/>
    </source>
</evidence>
<accession>A0A0A9DCI9</accession>
<sequence length="31" mass="3722">MSLFTLCFLILCNHLFVMSVTVDFWKLKKKD</sequence>
<name>A0A0A9DCI9_ARUDO</name>
<organism evidence="1">
    <name type="scientific">Arundo donax</name>
    <name type="common">Giant reed</name>
    <name type="synonym">Donax arundinaceus</name>
    <dbReference type="NCBI Taxonomy" id="35708"/>
    <lineage>
        <taxon>Eukaryota</taxon>
        <taxon>Viridiplantae</taxon>
        <taxon>Streptophyta</taxon>
        <taxon>Embryophyta</taxon>
        <taxon>Tracheophyta</taxon>
        <taxon>Spermatophyta</taxon>
        <taxon>Magnoliopsida</taxon>
        <taxon>Liliopsida</taxon>
        <taxon>Poales</taxon>
        <taxon>Poaceae</taxon>
        <taxon>PACMAD clade</taxon>
        <taxon>Arundinoideae</taxon>
        <taxon>Arundineae</taxon>
        <taxon>Arundo</taxon>
    </lineage>
</organism>
<reference evidence="1" key="2">
    <citation type="journal article" date="2015" name="Data Brief">
        <title>Shoot transcriptome of the giant reed, Arundo donax.</title>
        <authorList>
            <person name="Barrero R.A."/>
            <person name="Guerrero F.D."/>
            <person name="Moolhuijzen P."/>
            <person name="Goolsby J.A."/>
            <person name="Tidwell J."/>
            <person name="Bellgard S.E."/>
            <person name="Bellgard M.I."/>
        </authorList>
    </citation>
    <scope>NUCLEOTIDE SEQUENCE</scope>
    <source>
        <tissue evidence="1">Shoot tissue taken approximately 20 cm above the soil surface</tissue>
    </source>
</reference>